<organism evidence="8 9">
    <name type="scientific">Frankia alni (strain DSM 45986 / CECT 9034 / ACN14a)</name>
    <dbReference type="NCBI Taxonomy" id="326424"/>
    <lineage>
        <taxon>Bacteria</taxon>
        <taxon>Bacillati</taxon>
        <taxon>Actinomycetota</taxon>
        <taxon>Actinomycetes</taxon>
        <taxon>Frankiales</taxon>
        <taxon>Frankiaceae</taxon>
        <taxon>Frankia</taxon>
    </lineage>
</organism>
<evidence type="ECO:0000256" key="5">
    <source>
        <dbReference type="ARBA" id="ARBA00023717"/>
    </source>
</evidence>
<keyword evidence="3 8" id="KW-0456">Lyase</keyword>
<dbReference type="InterPro" id="IPR014748">
    <property type="entry name" value="Enoyl-CoA_hydra_C"/>
</dbReference>
<dbReference type="Gene3D" id="2.40.50.840">
    <property type="match status" value="1"/>
</dbReference>
<evidence type="ECO:0000256" key="6">
    <source>
        <dbReference type="RuleBase" id="RU003707"/>
    </source>
</evidence>
<dbReference type="InterPro" id="IPR029045">
    <property type="entry name" value="ClpP/crotonase-like_dom_sf"/>
</dbReference>
<dbReference type="eggNOG" id="COG0183">
    <property type="taxonomic scope" value="Bacteria"/>
</dbReference>
<comment type="similarity">
    <text evidence="1 6">Belongs to the enoyl-CoA hydratase/isomerase family.</text>
</comment>
<proteinExistence type="inferred from homology"/>
<dbReference type="Gene3D" id="3.40.47.10">
    <property type="match status" value="1"/>
</dbReference>
<dbReference type="STRING" id="326424.FRAAL4765"/>
<dbReference type="KEGG" id="fal:FRAAL4765"/>
<dbReference type="EC" id="4.2.1.17" evidence="2"/>
<dbReference type="EMBL" id="CT573213">
    <property type="protein sequence ID" value="CAJ63406.1"/>
    <property type="molecule type" value="Genomic_DNA"/>
</dbReference>
<dbReference type="CDD" id="cd06558">
    <property type="entry name" value="crotonase-like"/>
    <property type="match status" value="1"/>
</dbReference>
<evidence type="ECO:0000256" key="3">
    <source>
        <dbReference type="ARBA" id="ARBA00023239"/>
    </source>
</evidence>
<evidence type="ECO:0000259" key="7">
    <source>
        <dbReference type="Pfam" id="PF18313"/>
    </source>
</evidence>
<dbReference type="PANTHER" id="PTHR11941">
    <property type="entry name" value="ENOYL-COA HYDRATASE-RELATED"/>
    <property type="match status" value="1"/>
</dbReference>
<gene>
    <name evidence="8" type="ordered locus">FRAAL4765</name>
</gene>
<evidence type="ECO:0000256" key="4">
    <source>
        <dbReference type="ARBA" id="ARBA00023709"/>
    </source>
</evidence>
<dbReference type="FunFam" id="3.90.226.10:FF:000009">
    <property type="entry name" value="Carnitinyl-CoA dehydratase"/>
    <property type="match status" value="1"/>
</dbReference>
<dbReference type="NCBIfam" id="NF006105">
    <property type="entry name" value="PRK08257.1-4"/>
    <property type="match status" value="1"/>
</dbReference>
<evidence type="ECO:0000256" key="2">
    <source>
        <dbReference type="ARBA" id="ARBA00012076"/>
    </source>
</evidence>
<dbReference type="AlphaFoldDB" id="Q0RGI1"/>
<dbReference type="SUPFAM" id="SSF53901">
    <property type="entry name" value="Thiolase-like"/>
    <property type="match status" value="2"/>
</dbReference>
<feature type="domain" description="Thiolase-like protein type 1 additional C-terminal" evidence="7">
    <location>
        <begin position="430"/>
        <end position="510"/>
    </location>
</feature>
<dbReference type="InterPro" id="IPR018376">
    <property type="entry name" value="Enoyl-CoA_hyd/isom_CS"/>
</dbReference>
<sequence length="793" mass="83569">MMSTRDDLDLDLDPATPVLVGVGQHAEQPGRPGYARLSAVELAAAAARRAVEDAGIDPAAIDTVAGVRQFEISGARAKAPLGRSDNYPRSVAARLGANPARAVLEVVGGQSPQHLVNEFAAAIATGAGPEVVLLFGSEAISTTRALADAPDRPDFTEHVGGQLDDRGYGLTGLSSRYHATHGLLGAPSQYALFENARRARLKLSRAEYAQAMGELFAPFTTVAAANPYAAAPVERDATEIATVTERNRMIADPYPRFVVARDQVNQGAAVLLTSVAAARRLGVPPEKWIFLAGHADLRERDLLARADLSTSPAAIMAVRHALDVAGRTLDEISTFDLYSCFPIAVFNVCDGLGLAPDDPRGLTLTGGLPFFGGAGNNYSMHAIAETVARLRATPGSHGLVGANGGSLSKYSVGIYTTTPTPWRPDHSATLQAEIDSWEPVAVATRADGPATIETFTITHGRDGQRTGIIVGRLDRDGRRFLATTTRGDTDLLDLLAGESPFGEQIFVRATADGNRAAVSRAALTALLPTRSPGFRDGYEHILVRRDGHLLEVTINRPQVRNALHPPANTELAEVFDAYFADPDLWVAIITGAGDTAFSAGNDLTWTASGKRGSVPLTGFAGLTSRRDLTKPVIAAVNGHALGGGCEIALACHLVVADTTARFALTEVRVGLAAGAGGLVRLPRALPPKLATEMILTGRRLDATEAHAHGLVNRIVPAGTALDGARALAADILAGSPTSVRVSLQIMNETAGITDPHDAVTHDSPALDDLLLSEDMLEGLTAFAEKRTPHWRNR</sequence>
<evidence type="ECO:0000256" key="1">
    <source>
        <dbReference type="ARBA" id="ARBA00005254"/>
    </source>
</evidence>
<dbReference type="InterPro" id="IPR001753">
    <property type="entry name" value="Enoyl-CoA_hydra/iso"/>
</dbReference>
<keyword evidence="9" id="KW-1185">Reference proteome</keyword>
<dbReference type="Pfam" id="PF18313">
    <property type="entry name" value="TLP1_add_C"/>
    <property type="match status" value="1"/>
</dbReference>
<dbReference type="Pfam" id="PF00378">
    <property type="entry name" value="ECH_1"/>
    <property type="match status" value="1"/>
</dbReference>
<dbReference type="GO" id="GO:0006635">
    <property type="term" value="P:fatty acid beta-oxidation"/>
    <property type="evidence" value="ECO:0007669"/>
    <property type="project" value="TreeGrafter"/>
</dbReference>
<dbReference type="InterPro" id="IPR040771">
    <property type="entry name" value="TLP1_add_C"/>
</dbReference>
<dbReference type="GO" id="GO:0016746">
    <property type="term" value="F:acyltransferase activity"/>
    <property type="evidence" value="ECO:0007669"/>
    <property type="project" value="InterPro"/>
</dbReference>
<dbReference type="InterPro" id="IPR016039">
    <property type="entry name" value="Thiolase-like"/>
</dbReference>
<dbReference type="Gene3D" id="3.90.226.10">
    <property type="entry name" value="2-enoyl-CoA Hydratase, Chain A, domain 1"/>
    <property type="match status" value="1"/>
</dbReference>
<dbReference type="GO" id="GO:0018812">
    <property type="term" value="F:3-hydroxyacyl-CoA dehydratase activity"/>
    <property type="evidence" value="ECO:0007669"/>
    <property type="project" value="RHEA"/>
</dbReference>
<dbReference type="HOGENOM" id="CLU_015834_0_0_11"/>
<dbReference type="Proteomes" id="UP000000657">
    <property type="component" value="Chromosome"/>
</dbReference>
<dbReference type="PANTHER" id="PTHR11941:SF54">
    <property type="entry name" value="ENOYL-COA HYDRATASE, MITOCHONDRIAL"/>
    <property type="match status" value="1"/>
</dbReference>
<dbReference type="PROSITE" id="PS00166">
    <property type="entry name" value="ENOYL_COA_HYDRATASE"/>
    <property type="match status" value="1"/>
</dbReference>
<evidence type="ECO:0000313" key="9">
    <source>
        <dbReference type="Proteomes" id="UP000000657"/>
    </source>
</evidence>
<evidence type="ECO:0000313" key="8">
    <source>
        <dbReference type="EMBL" id="CAJ63406.1"/>
    </source>
</evidence>
<dbReference type="eggNOG" id="COG1024">
    <property type="taxonomic scope" value="Bacteria"/>
</dbReference>
<dbReference type="Gene3D" id="1.10.12.10">
    <property type="entry name" value="Lyase 2-enoyl-coa Hydratase, Chain A, domain 2"/>
    <property type="match status" value="1"/>
</dbReference>
<dbReference type="SUPFAM" id="SSF52096">
    <property type="entry name" value="ClpP/crotonase"/>
    <property type="match status" value="1"/>
</dbReference>
<comment type="catalytic activity">
    <reaction evidence="5">
        <text>a 4-saturated-(3S)-3-hydroxyacyl-CoA = a (3E)-enoyl-CoA + H2O</text>
        <dbReference type="Rhea" id="RHEA:20724"/>
        <dbReference type="ChEBI" id="CHEBI:15377"/>
        <dbReference type="ChEBI" id="CHEBI:58521"/>
        <dbReference type="ChEBI" id="CHEBI:137480"/>
        <dbReference type="EC" id="4.2.1.17"/>
    </reaction>
</comment>
<protein>
    <recommendedName>
        <fullName evidence="2">enoyl-CoA hydratase</fullName>
        <ecNumber evidence="2">4.2.1.17</ecNumber>
    </recommendedName>
</protein>
<comment type="catalytic activity">
    <reaction evidence="4">
        <text>a (3S)-3-hydroxyacyl-CoA = a (2E)-enoyl-CoA + H2O</text>
        <dbReference type="Rhea" id="RHEA:16105"/>
        <dbReference type="ChEBI" id="CHEBI:15377"/>
        <dbReference type="ChEBI" id="CHEBI:57318"/>
        <dbReference type="ChEBI" id="CHEBI:58856"/>
        <dbReference type="EC" id="4.2.1.17"/>
    </reaction>
</comment>
<reference evidence="8 9" key="1">
    <citation type="journal article" date="2007" name="Genome Res.">
        <title>Genome characteristics of facultatively symbiotic Frankia sp. strains reflect host range and host plant biogeography.</title>
        <authorList>
            <person name="Normand P."/>
            <person name="Lapierre P."/>
            <person name="Tisa L.S."/>
            <person name="Gogarten J.P."/>
            <person name="Alloisio N."/>
            <person name="Bagnarol E."/>
            <person name="Bassi C.A."/>
            <person name="Berry A.M."/>
            <person name="Bickhart D.M."/>
            <person name="Choisne N."/>
            <person name="Couloux A."/>
            <person name="Cournoyer B."/>
            <person name="Cruveiller S."/>
            <person name="Daubin V."/>
            <person name="Demange N."/>
            <person name="Francino M.P."/>
            <person name="Goltsman E."/>
            <person name="Huang Y."/>
            <person name="Kopp O.R."/>
            <person name="Labarre L."/>
            <person name="Lapidus A."/>
            <person name="Lavire C."/>
            <person name="Marechal J."/>
            <person name="Martinez M."/>
            <person name="Mastronunzio J.E."/>
            <person name="Mullin B.C."/>
            <person name="Niemann J."/>
            <person name="Pujic P."/>
            <person name="Rawnsley T."/>
            <person name="Rouy Z."/>
            <person name="Schenowitz C."/>
            <person name="Sellstedt A."/>
            <person name="Tavares F."/>
            <person name="Tomkins J.P."/>
            <person name="Vallenet D."/>
            <person name="Valverde C."/>
            <person name="Wall L.G."/>
            <person name="Wang Y."/>
            <person name="Medigue C."/>
            <person name="Benson D.R."/>
        </authorList>
    </citation>
    <scope>NUCLEOTIDE SEQUENCE [LARGE SCALE GENOMIC DNA]</scope>
    <source>
        <strain evidence="9">DSM 45986 / CECT 9034 / ACN14a</strain>
    </source>
</reference>
<accession>Q0RGI1</accession>
<name>Q0RGI1_FRAAA</name>